<keyword evidence="2" id="KW-1185">Reference proteome</keyword>
<gene>
    <name evidence="1" type="ORF">LK996_01065</name>
</gene>
<proteinExistence type="predicted"/>
<reference evidence="1" key="1">
    <citation type="submission" date="2021-10" db="EMBL/GenBank/DDBJ databases">
        <authorList>
            <person name="Lyu M."/>
            <person name="Wang X."/>
            <person name="Meng X."/>
            <person name="Xu K."/>
        </authorList>
    </citation>
    <scope>NUCLEOTIDE SEQUENCE</scope>
    <source>
        <strain evidence="1">A6</strain>
    </source>
</reference>
<comment type="caution">
    <text evidence="1">The sequence shown here is derived from an EMBL/GenBank/DDBJ whole genome shotgun (WGS) entry which is preliminary data.</text>
</comment>
<name>A0ABS8JDN5_9GAMM</name>
<dbReference type="Proteomes" id="UP001165293">
    <property type="component" value="Unassembled WGS sequence"/>
</dbReference>
<dbReference type="EMBL" id="JAJGAK010000001">
    <property type="protein sequence ID" value="MCC8361674.1"/>
    <property type="molecule type" value="Genomic_DNA"/>
</dbReference>
<evidence type="ECO:0000313" key="2">
    <source>
        <dbReference type="Proteomes" id="UP001165293"/>
    </source>
</evidence>
<organism evidence="1 2">
    <name type="scientific">Noviluteimonas lactosilytica</name>
    <dbReference type="NCBI Taxonomy" id="2888523"/>
    <lineage>
        <taxon>Bacteria</taxon>
        <taxon>Pseudomonadati</taxon>
        <taxon>Pseudomonadota</taxon>
        <taxon>Gammaproteobacteria</taxon>
        <taxon>Lysobacterales</taxon>
        <taxon>Lysobacteraceae</taxon>
        <taxon>Noviluteimonas</taxon>
    </lineage>
</organism>
<protein>
    <submittedName>
        <fullName evidence="1">Uncharacterized protein</fullName>
    </submittedName>
</protein>
<evidence type="ECO:0000313" key="1">
    <source>
        <dbReference type="EMBL" id="MCC8361674.1"/>
    </source>
</evidence>
<accession>A0ABS8JDN5</accession>
<dbReference type="RefSeq" id="WP_230525328.1">
    <property type="nucleotide sequence ID" value="NZ_JAJGAK010000001.1"/>
</dbReference>
<sequence length="67" mass="7016">MLAPKAAEDAHGAMSGLLGIVDCTELPPPLCEAVVESVYSDHYAFLSIAQALDVNLKIHPASLPRTG</sequence>